<evidence type="ECO:0000256" key="5">
    <source>
        <dbReference type="ARBA" id="ARBA00023040"/>
    </source>
</evidence>
<feature type="transmembrane region" description="Helical" evidence="10">
    <location>
        <begin position="68"/>
        <end position="96"/>
    </location>
</feature>
<keyword evidence="3 10" id="KW-0812">Transmembrane</keyword>
<keyword evidence="12" id="KW-1185">Reference proteome</keyword>
<feature type="domain" description="G-protein coupled receptors family 1 profile" evidence="11">
    <location>
        <begin position="19"/>
        <end position="331"/>
    </location>
</feature>
<name>A0A6P9DEP2_PANGU</name>
<dbReference type="GO" id="GO:0005886">
    <property type="term" value="C:plasma membrane"/>
    <property type="evidence" value="ECO:0007669"/>
    <property type="project" value="UniProtKB-SubCell"/>
</dbReference>
<dbReference type="InterPro" id="IPR017452">
    <property type="entry name" value="GPCR_Rhodpsn_7TM"/>
</dbReference>
<feature type="transmembrane region" description="Helical" evidence="10">
    <location>
        <begin position="6"/>
        <end position="29"/>
    </location>
</feature>
<dbReference type="InParanoid" id="A0A6P9DEP2"/>
<dbReference type="Pfam" id="PF00001">
    <property type="entry name" value="7tm_1"/>
    <property type="match status" value="2"/>
</dbReference>
<accession>A0A6P9DEP2</accession>
<keyword evidence="6 10" id="KW-0472">Membrane</keyword>
<dbReference type="KEGG" id="pgut:117677580"/>
<keyword evidence="7" id="KW-0675">Receptor</keyword>
<keyword evidence="8" id="KW-0325">Glycoprotein</keyword>
<dbReference type="AlphaFoldDB" id="A0A6P9DEP2"/>
<evidence type="ECO:0000256" key="9">
    <source>
        <dbReference type="ARBA" id="ARBA00023224"/>
    </source>
</evidence>
<comment type="subcellular location">
    <subcellularLocation>
        <location evidence="1">Cell membrane</location>
        <topology evidence="1">Multi-pass membrane protein</topology>
    </subcellularLocation>
</comment>
<gene>
    <name evidence="13" type="primary">LOC117677580</name>
</gene>
<evidence type="ECO:0000256" key="4">
    <source>
        <dbReference type="ARBA" id="ARBA00022989"/>
    </source>
</evidence>
<evidence type="ECO:0000256" key="2">
    <source>
        <dbReference type="ARBA" id="ARBA00022475"/>
    </source>
</evidence>
<dbReference type="GeneID" id="117677580"/>
<evidence type="ECO:0000256" key="3">
    <source>
        <dbReference type="ARBA" id="ARBA00022692"/>
    </source>
</evidence>
<dbReference type="PANTHER" id="PTHR24246">
    <property type="entry name" value="OLFACTORY RECEPTOR AND ADENOSINE RECEPTOR"/>
    <property type="match status" value="1"/>
</dbReference>
<evidence type="ECO:0000256" key="10">
    <source>
        <dbReference type="SAM" id="Phobius"/>
    </source>
</evidence>
<evidence type="ECO:0000256" key="6">
    <source>
        <dbReference type="ARBA" id="ARBA00023136"/>
    </source>
</evidence>
<reference evidence="13" key="1">
    <citation type="submission" date="2025-08" db="UniProtKB">
        <authorList>
            <consortium name="RefSeq"/>
        </authorList>
    </citation>
    <scope>IDENTIFICATION</scope>
    <source>
        <tissue evidence="13">Blood</tissue>
    </source>
</reference>
<keyword evidence="9" id="KW-0807">Transducer</keyword>
<evidence type="ECO:0000313" key="12">
    <source>
        <dbReference type="Proteomes" id="UP001652622"/>
    </source>
</evidence>
<feature type="transmembrane region" description="Helical" evidence="10">
    <location>
        <begin position="136"/>
        <end position="157"/>
    </location>
</feature>
<organism evidence="12 13">
    <name type="scientific">Pantherophis guttatus</name>
    <name type="common">Corn snake</name>
    <name type="synonym">Elaphe guttata</name>
    <dbReference type="NCBI Taxonomy" id="94885"/>
    <lineage>
        <taxon>Eukaryota</taxon>
        <taxon>Metazoa</taxon>
        <taxon>Chordata</taxon>
        <taxon>Craniata</taxon>
        <taxon>Vertebrata</taxon>
        <taxon>Euteleostomi</taxon>
        <taxon>Lepidosauria</taxon>
        <taxon>Squamata</taxon>
        <taxon>Bifurcata</taxon>
        <taxon>Unidentata</taxon>
        <taxon>Episquamata</taxon>
        <taxon>Toxicofera</taxon>
        <taxon>Serpentes</taxon>
        <taxon>Colubroidea</taxon>
        <taxon>Colubridae</taxon>
        <taxon>Colubrinae</taxon>
        <taxon>Pantherophis</taxon>
    </lineage>
</organism>
<dbReference type="PRINTS" id="PR00237">
    <property type="entry name" value="GPCRRHODOPSN"/>
</dbReference>
<dbReference type="Gene3D" id="1.20.1070.10">
    <property type="entry name" value="Rhodopsin 7-helix transmembrane proteins"/>
    <property type="match status" value="1"/>
</dbReference>
<dbReference type="RefSeq" id="XP_034293784.1">
    <property type="nucleotide sequence ID" value="XM_034437893.1"/>
</dbReference>
<protein>
    <submittedName>
        <fullName evidence="13">Adenosine receptor A1-like</fullName>
    </submittedName>
</protein>
<feature type="transmembrane region" description="Helical" evidence="10">
    <location>
        <begin position="273"/>
        <end position="297"/>
    </location>
</feature>
<dbReference type="GO" id="GO:0004930">
    <property type="term" value="F:G protein-coupled receptor activity"/>
    <property type="evidence" value="ECO:0007669"/>
    <property type="project" value="UniProtKB-KW"/>
</dbReference>
<dbReference type="PROSITE" id="PS50262">
    <property type="entry name" value="G_PROTEIN_RECEP_F1_2"/>
    <property type="match status" value="1"/>
</dbReference>
<dbReference type="SUPFAM" id="SSF81321">
    <property type="entry name" value="Family A G protein-coupled receptor-like"/>
    <property type="match status" value="1"/>
</dbReference>
<feature type="transmembrane region" description="Helical" evidence="10">
    <location>
        <begin position="36"/>
        <end position="56"/>
    </location>
</feature>
<evidence type="ECO:0000256" key="8">
    <source>
        <dbReference type="ARBA" id="ARBA00023180"/>
    </source>
</evidence>
<keyword evidence="5" id="KW-0297">G-protein coupled receptor</keyword>
<dbReference type="OMA" id="CCGPSPK"/>
<keyword evidence="4 10" id="KW-1133">Transmembrane helix</keyword>
<evidence type="ECO:0000313" key="13">
    <source>
        <dbReference type="RefSeq" id="XP_034293784.1"/>
    </source>
</evidence>
<dbReference type="Proteomes" id="UP001652622">
    <property type="component" value="Unplaced"/>
</dbReference>
<proteinExistence type="predicted"/>
<feature type="transmembrane region" description="Helical" evidence="10">
    <location>
        <begin position="229"/>
        <end position="252"/>
    </location>
</feature>
<dbReference type="InterPro" id="IPR000276">
    <property type="entry name" value="GPCR_Rhodpsn"/>
</dbReference>
<evidence type="ECO:0000256" key="7">
    <source>
        <dbReference type="ARBA" id="ARBA00023170"/>
    </source>
</evidence>
<dbReference type="PANTHER" id="PTHR24246:SF27">
    <property type="entry name" value="ADENOSINE RECEPTOR, ISOFORM A"/>
    <property type="match status" value="1"/>
</dbReference>
<evidence type="ECO:0000256" key="1">
    <source>
        <dbReference type="ARBA" id="ARBA00004651"/>
    </source>
</evidence>
<keyword evidence="2" id="KW-1003">Cell membrane</keyword>
<sequence length="377" mass="43509">MDFGFVVLESILAMAIITINLLVCVTIYLHKELRCITNYLIVSLAVADFGVGALAIPFSMVLSMEYTLYFYTCLFLTCFPLVTTQFSILLLLVIAIHTHLKIKLPNRQVMFLDRNPEYTNECLSLGSYPLRVKKRWVMFIVAFCWLLSLLIGLSPMMGWNRFQQYGETRNKSKVINFQRAVFVFVIRDKPPRDLLSQAYQDPEILSYSHGPVEHLGRCSFTSIFSPEFLVYFIFLICTLLPLAAMLGIYGDIFRVVHDHFRSQTLWPTKRKEMQMACTLLLLVGVFFICWMPLHMIYCIQLLCPSCEQYESLEHLAVLLSHLNSLANPLVYALRKKNLGLALRSVFLYRVLHWPSMKTCCGPSPKIHPQPEVIKHRS</sequence>
<evidence type="ECO:0000259" key="11">
    <source>
        <dbReference type="PROSITE" id="PS50262"/>
    </source>
</evidence>